<evidence type="ECO:0000313" key="2">
    <source>
        <dbReference type="Proteomes" id="UP000242699"/>
    </source>
</evidence>
<dbReference type="EMBL" id="PXYT01000040">
    <property type="protein sequence ID" value="PSR26174.1"/>
    <property type="molecule type" value="Genomic_DNA"/>
</dbReference>
<sequence>MRIWLIWPQVPQERMLSLIQAVGGQVVQTDELLDRAQEHLATVEADVVIVNSLTPGTDDLVDWLIRRKYDREDLRWVVAFPSLAEYPRATRWLYLLLRAQIFDWVFEGDTFTQDLQHRLITPWKWSDAVTVLGGPDAIRKWDEALSGDRPDAVRSPDEGPIFAAAPAEPAPPGRREVVVVSPAKPVIIAVASLAPGMGASCAAAGMAERLEALHQPSVLVELAKVRTQTFADWQPALQATVAGPDDRWDLLPVQRKWSYILVDCHTLWQSLPVFADLIVLVGPGHWHRWGYWSDWERGVREGRKGLDVAKGQYLVAPGPQAAEIQKRLKDLEGLAGMPIACAPDVFADPASAAWDAILAPVLPALPDKTRRVGRSVLSGVVSGLFHGTQHGMAWAGEVLGQWVERVRARHTQA</sequence>
<organism evidence="1 2">
    <name type="scientific">Sulfobacillus benefaciens</name>
    <dbReference type="NCBI Taxonomy" id="453960"/>
    <lineage>
        <taxon>Bacteria</taxon>
        <taxon>Bacillati</taxon>
        <taxon>Bacillota</taxon>
        <taxon>Clostridia</taxon>
        <taxon>Eubacteriales</taxon>
        <taxon>Clostridiales Family XVII. Incertae Sedis</taxon>
        <taxon>Sulfobacillus</taxon>
    </lineage>
</organism>
<dbReference type="AlphaFoldDB" id="A0A2T2WVA8"/>
<proteinExistence type="predicted"/>
<name>A0A2T2WVA8_9FIRM</name>
<accession>A0A2T2WVA8</accession>
<protein>
    <submittedName>
        <fullName evidence="1">Uncharacterized protein</fullName>
    </submittedName>
</protein>
<dbReference type="Proteomes" id="UP000242699">
    <property type="component" value="Unassembled WGS sequence"/>
</dbReference>
<comment type="caution">
    <text evidence="1">The sequence shown here is derived from an EMBL/GenBank/DDBJ whole genome shotgun (WGS) entry which is preliminary data.</text>
</comment>
<evidence type="ECO:0000313" key="1">
    <source>
        <dbReference type="EMBL" id="PSR26174.1"/>
    </source>
</evidence>
<reference evidence="1 2" key="1">
    <citation type="journal article" date="2014" name="BMC Genomics">
        <title>Comparison of environmental and isolate Sulfobacillus genomes reveals diverse carbon, sulfur, nitrogen, and hydrogen metabolisms.</title>
        <authorList>
            <person name="Justice N.B."/>
            <person name="Norman A."/>
            <person name="Brown C.T."/>
            <person name="Singh A."/>
            <person name="Thomas B.C."/>
            <person name="Banfield J.F."/>
        </authorList>
    </citation>
    <scope>NUCLEOTIDE SEQUENCE [LARGE SCALE GENOMIC DNA]</scope>
    <source>
        <strain evidence="1">AMDSBA1</strain>
    </source>
</reference>
<gene>
    <name evidence="1" type="ORF">C7B43_14530</name>
</gene>